<dbReference type="Proteomes" id="UP001432027">
    <property type="component" value="Unassembled WGS sequence"/>
</dbReference>
<dbReference type="InterPro" id="IPR036291">
    <property type="entry name" value="NAD(P)-bd_dom_sf"/>
</dbReference>
<dbReference type="Gene3D" id="3.40.50.720">
    <property type="entry name" value="NAD(P)-binding Rossmann-like Domain"/>
    <property type="match status" value="1"/>
</dbReference>
<gene>
    <name evidence="2" type="ORF">PENTCL1PPCAC_22775</name>
</gene>
<keyword evidence="3" id="KW-1185">Reference proteome</keyword>
<evidence type="ECO:0008006" key="4">
    <source>
        <dbReference type="Google" id="ProtNLM"/>
    </source>
</evidence>
<dbReference type="PANTHER" id="PTHR43943:SF2">
    <property type="entry name" value="DEHYDROGENASE_REDUCTASE 4"/>
    <property type="match status" value="1"/>
</dbReference>
<dbReference type="AlphaFoldDB" id="A0AAV5U164"/>
<accession>A0AAV5U164</accession>
<sequence>SFEMSVVVGASSRVGKAIVTRLAFAGQRVIGIDENTPQLRNIEKEMKKVGGNVTCIPFLESEHSTIAKAESLIEGGMKGLIYTAPENTVKGDIADSTTIQFNTVFAQRLTLPFRIIQCAVPHLRKSKDSSIVIVNSASAYTPFVDLGLFSAGSTALLSLSRSLAVDPSVLPVRVNTVVMSTVHGDGSGGVWDNEEENASLRQMMPLGRLGSTADVSAAVEFLLSNKSRYITSESLILNGAVIYR</sequence>
<evidence type="ECO:0000313" key="3">
    <source>
        <dbReference type="Proteomes" id="UP001432027"/>
    </source>
</evidence>
<feature type="non-terminal residue" evidence="2">
    <location>
        <position position="1"/>
    </location>
</feature>
<protein>
    <recommendedName>
        <fullName evidence="4">Dehydrogenase</fullName>
    </recommendedName>
</protein>
<name>A0AAV5U164_9BILA</name>
<dbReference type="CDD" id="cd05233">
    <property type="entry name" value="SDR_c"/>
    <property type="match status" value="1"/>
</dbReference>
<dbReference type="SUPFAM" id="SSF51735">
    <property type="entry name" value="NAD(P)-binding Rossmann-fold domains"/>
    <property type="match status" value="1"/>
</dbReference>
<evidence type="ECO:0000313" key="2">
    <source>
        <dbReference type="EMBL" id="GMT00601.1"/>
    </source>
</evidence>
<comment type="similarity">
    <text evidence="1">Belongs to the short-chain dehydrogenases/reductases (SDR) family.</text>
</comment>
<dbReference type="PANTHER" id="PTHR43943">
    <property type="entry name" value="DEHYDROGENASE/REDUCTASE (SDR FAMILY) MEMBER 4"/>
    <property type="match status" value="1"/>
</dbReference>
<dbReference type="PRINTS" id="PR00081">
    <property type="entry name" value="GDHRDH"/>
</dbReference>
<dbReference type="EMBL" id="BTSX01000005">
    <property type="protein sequence ID" value="GMT00601.1"/>
    <property type="molecule type" value="Genomic_DNA"/>
</dbReference>
<dbReference type="Pfam" id="PF13561">
    <property type="entry name" value="adh_short_C2"/>
    <property type="match status" value="1"/>
</dbReference>
<organism evidence="2 3">
    <name type="scientific">Pristionchus entomophagus</name>
    <dbReference type="NCBI Taxonomy" id="358040"/>
    <lineage>
        <taxon>Eukaryota</taxon>
        <taxon>Metazoa</taxon>
        <taxon>Ecdysozoa</taxon>
        <taxon>Nematoda</taxon>
        <taxon>Chromadorea</taxon>
        <taxon>Rhabditida</taxon>
        <taxon>Rhabditina</taxon>
        <taxon>Diplogasteromorpha</taxon>
        <taxon>Diplogasteroidea</taxon>
        <taxon>Neodiplogasteridae</taxon>
        <taxon>Pristionchus</taxon>
    </lineage>
</organism>
<comment type="caution">
    <text evidence="2">The sequence shown here is derived from an EMBL/GenBank/DDBJ whole genome shotgun (WGS) entry which is preliminary data.</text>
</comment>
<evidence type="ECO:0000256" key="1">
    <source>
        <dbReference type="ARBA" id="ARBA00006484"/>
    </source>
</evidence>
<dbReference type="InterPro" id="IPR002347">
    <property type="entry name" value="SDR_fam"/>
</dbReference>
<proteinExistence type="inferred from homology"/>
<reference evidence="2" key="1">
    <citation type="submission" date="2023-10" db="EMBL/GenBank/DDBJ databases">
        <title>Genome assembly of Pristionchus species.</title>
        <authorList>
            <person name="Yoshida K."/>
            <person name="Sommer R.J."/>
        </authorList>
    </citation>
    <scope>NUCLEOTIDE SEQUENCE</scope>
    <source>
        <strain evidence="2">RS0144</strain>
    </source>
</reference>